<organism evidence="2 3">
    <name type="scientific">Methylorubrum extorquens (strain DSM 6343 / CIP 106787 / DM4)</name>
    <name type="common">Methylobacterium extorquens</name>
    <dbReference type="NCBI Taxonomy" id="661410"/>
    <lineage>
        <taxon>Bacteria</taxon>
        <taxon>Pseudomonadati</taxon>
        <taxon>Pseudomonadota</taxon>
        <taxon>Alphaproteobacteria</taxon>
        <taxon>Hyphomicrobiales</taxon>
        <taxon>Methylobacteriaceae</taxon>
        <taxon>Methylorubrum</taxon>
    </lineage>
</organism>
<name>C7CFT6_METED</name>
<dbReference type="Proteomes" id="UP000008070">
    <property type="component" value="Chromosome"/>
</dbReference>
<feature type="region of interest" description="Disordered" evidence="1">
    <location>
        <begin position="28"/>
        <end position="47"/>
    </location>
</feature>
<reference evidence="3" key="1">
    <citation type="journal article" date="2009" name="PLoS ONE">
        <title>Methylobacterium genome sequences: a reference blueprint to investigate microbial metabolism of C1 compounds from natural and industrial sources.</title>
        <authorList>
            <person name="Vuilleumier S."/>
            <person name="Chistoserdova L."/>
            <person name="Lee M.-C."/>
            <person name="Bringel F."/>
            <person name="Lajus A."/>
            <person name="Zhou Y."/>
            <person name="Gourion B."/>
            <person name="Barbe V."/>
            <person name="Chang J."/>
            <person name="Cruveiller S."/>
            <person name="Dossat C."/>
            <person name="Gillett W."/>
            <person name="Gruffaz C."/>
            <person name="Haugen E."/>
            <person name="Hourcade E."/>
            <person name="Levy R."/>
            <person name="Mangenot S."/>
            <person name="Muller E."/>
            <person name="Nadalig T."/>
            <person name="Pagni M."/>
            <person name="Penny C."/>
            <person name="Peyraud R."/>
            <person name="Robinson D.G."/>
            <person name="Roche D."/>
            <person name="Rouy Z."/>
            <person name="Saenampechek C."/>
            <person name="Salvignol G."/>
            <person name="Vallenet D."/>
            <person name="Wu Z."/>
            <person name="Marx C.J."/>
            <person name="Vorholt J.A."/>
            <person name="Olson M.V."/>
            <person name="Kaul R."/>
            <person name="Weissenbach J."/>
            <person name="Medigue C."/>
            <person name="Lidstrom M.E."/>
        </authorList>
    </citation>
    <scope>NUCLEOTIDE SEQUENCE [LARGE SCALE GENOMIC DNA]</scope>
    <source>
        <strain evidence="3">DSM 6343 / CIP 106787 / DM4</strain>
    </source>
</reference>
<proteinExistence type="predicted"/>
<evidence type="ECO:0000256" key="1">
    <source>
        <dbReference type="SAM" id="MobiDB-lite"/>
    </source>
</evidence>
<feature type="compositionally biased region" description="Basic residues" evidence="1">
    <location>
        <begin position="32"/>
        <end position="43"/>
    </location>
</feature>
<evidence type="ECO:0000313" key="2">
    <source>
        <dbReference type="EMBL" id="CAX23012.1"/>
    </source>
</evidence>
<sequence>MPWYSRVRRGIVRLHGNLEHETLTATVEVAPGKRRPHKQRGSKMGKPTEPYDLVWVESYEAERTSGLHGKVHIRPIADTRRISALGALTRSKEIILSGPSSISG</sequence>
<dbReference type="EMBL" id="FP103042">
    <property type="protein sequence ID" value="CAX23012.1"/>
    <property type="molecule type" value="Genomic_DNA"/>
</dbReference>
<dbReference type="KEGG" id="mdi:METDI1405"/>
<dbReference type="AlphaFoldDB" id="C7CFT6"/>
<accession>C7CFT6</accession>
<dbReference type="HOGENOM" id="CLU_2246831_0_0_5"/>
<evidence type="ECO:0000313" key="3">
    <source>
        <dbReference type="Proteomes" id="UP000008070"/>
    </source>
</evidence>
<protein>
    <submittedName>
        <fullName evidence="2">Uncharacterized protein</fullName>
    </submittedName>
</protein>
<gene>
    <name evidence="2" type="ORF">METD_I1405</name>
</gene>